<dbReference type="SMART" id="SM00343">
    <property type="entry name" value="ZnF_C2HC"/>
    <property type="match status" value="3"/>
</dbReference>
<accession>A0A3N4LIU5</accession>
<protein>
    <recommendedName>
        <fullName evidence="4">CCHC-type domain-containing protein</fullName>
    </recommendedName>
</protein>
<dbReference type="GO" id="GO:0008270">
    <property type="term" value="F:zinc ion binding"/>
    <property type="evidence" value="ECO:0007669"/>
    <property type="project" value="UniProtKB-KW"/>
</dbReference>
<dbReference type="InterPro" id="IPR036875">
    <property type="entry name" value="Znf_CCHC_sf"/>
</dbReference>
<gene>
    <name evidence="5" type="ORF">L211DRAFT_889885</name>
</gene>
<dbReference type="PROSITE" id="PS50158">
    <property type="entry name" value="ZF_CCHC"/>
    <property type="match status" value="1"/>
</dbReference>
<keyword evidence="3" id="KW-1133">Transmembrane helix</keyword>
<keyword evidence="1" id="KW-0862">Zinc</keyword>
<reference evidence="5 6" key="1">
    <citation type="journal article" date="2018" name="Nat. Ecol. Evol.">
        <title>Pezizomycetes genomes reveal the molecular basis of ectomycorrhizal truffle lifestyle.</title>
        <authorList>
            <person name="Murat C."/>
            <person name="Payen T."/>
            <person name="Noel B."/>
            <person name="Kuo A."/>
            <person name="Morin E."/>
            <person name="Chen J."/>
            <person name="Kohler A."/>
            <person name="Krizsan K."/>
            <person name="Balestrini R."/>
            <person name="Da Silva C."/>
            <person name="Montanini B."/>
            <person name="Hainaut M."/>
            <person name="Levati E."/>
            <person name="Barry K.W."/>
            <person name="Belfiori B."/>
            <person name="Cichocki N."/>
            <person name="Clum A."/>
            <person name="Dockter R.B."/>
            <person name="Fauchery L."/>
            <person name="Guy J."/>
            <person name="Iotti M."/>
            <person name="Le Tacon F."/>
            <person name="Lindquist E.A."/>
            <person name="Lipzen A."/>
            <person name="Malagnac F."/>
            <person name="Mello A."/>
            <person name="Molinier V."/>
            <person name="Miyauchi S."/>
            <person name="Poulain J."/>
            <person name="Riccioni C."/>
            <person name="Rubini A."/>
            <person name="Sitrit Y."/>
            <person name="Splivallo R."/>
            <person name="Traeger S."/>
            <person name="Wang M."/>
            <person name="Zifcakova L."/>
            <person name="Wipf D."/>
            <person name="Zambonelli A."/>
            <person name="Paolocci F."/>
            <person name="Nowrousian M."/>
            <person name="Ottonello S."/>
            <person name="Baldrian P."/>
            <person name="Spatafora J.W."/>
            <person name="Henrissat B."/>
            <person name="Nagy L.G."/>
            <person name="Aury J.M."/>
            <person name="Wincker P."/>
            <person name="Grigoriev I.V."/>
            <person name="Bonfante P."/>
            <person name="Martin F.M."/>
        </authorList>
    </citation>
    <scope>NUCLEOTIDE SEQUENCE [LARGE SCALE GENOMIC DNA]</scope>
    <source>
        <strain evidence="5 6">ATCC MYA-4762</strain>
    </source>
</reference>
<dbReference type="InterPro" id="IPR001878">
    <property type="entry name" value="Znf_CCHC"/>
</dbReference>
<dbReference type="Proteomes" id="UP000267821">
    <property type="component" value="Unassembled WGS sequence"/>
</dbReference>
<evidence type="ECO:0000313" key="5">
    <source>
        <dbReference type="EMBL" id="RPB21379.1"/>
    </source>
</evidence>
<sequence>MPSGLTNVSVEIFVLSVLSILSVLLCLSSRPILWYIRYLSVDFLCYSASTISTNPANLDTFNDLALSLLSFGQTGNRQFRLHFTKQDFYTCRELLPSPCTLLSPVPGLGFPAEWVIDPSTFRTALKDLWEAFPEHYQEKDEVLEFNNIFDDGEFIRALPPSTNTVLRSRSLIPQLEAALVPQIEAALIPQVEAARVTKLPKPKDIVLKEVKDFDGSPANLSLFDTQIRNALNKLDIPAYYGGSVSGNEEEGYSYVAANAPEGKANYRLGEKLCSGISNKSLGQHHNDKKALGVVPFRGHVTRLCTRAGKAAWGSKCKAIRNTFPDWLKKQIKMTTKEEVFWEDVAASVNTELADRLDKTCSICLKPGHTAEECRKKDGFKEASKDKDGKDRKKKQCQFCGFEGHEIAECPKMKAAQQQLQQRQPFQGQSGQQQQQQQNQYNRRPLPAGFQQANQQGFQQANQQGFQQANPQGFRQANQLANPAFQQWGQVRPQIPTCYNCLKPGHISTNCTDEHHHTTCSLLHAPFATRVHIP</sequence>
<dbReference type="SUPFAM" id="SSF57756">
    <property type="entry name" value="Retrovirus zinc finger-like domains"/>
    <property type="match status" value="1"/>
</dbReference>
<evidence type="ECO:0000313" key="6">
    <source>
        <dbReference type="Proteomes" id="UP000267821"/>
    </source>
</evidence>
<evidence type="ECO:0000256" key="2">
    <source>
        <dbReference type="SAM" id="MobiDB-lite"/>
    </source>
</evidence>
<keyword evidence="6" id="KW-1185">Reference proteome</keyword>
<keyword evidence="1" id="KW-0479">Metal-binding</keyword>
<dbReference type="OrthoDB" id="5425140at2759"/>
<feature type="region of interest" description="Disordered" evidence="2">
    <location>
        <begin position="418"/>
        <end position="440"/>
    </location>
</feature>
<evidence type="ECO:0000259" key="4">
    <source>
        <dbReference type="PROSITE" id="PS50158"/>
    </source>
</evidence>
<dbReference type="AlphaFoldDB" id="A0A3N4LIU5"/>
<dbReference type="Gene3D" id="4.10.60.10">
    <property type="entry name" value="Zinc finger, CCHC-type"/>
    <property type="match status" value="1"/>
</dbReference>
<keyword evidence="3" id="KW-0812">Transmembrane</keyword>
<feature type="compositionally biased region" description="Low complexity" evidence="2">
    <location>
        <begin position="418"/>
        <end position="439"/>
    </location>
</feature>
<dbReference type="EMBL" id="ML121560">
    <property type="protein sequence ID" value="RPB21379.1"/>
    <property type="molecule type" value="Genomic_DNA"/>
</dbReference>
<dbReference type="InParanoid" id="A0A3N4LIU5"/>
<name>A0A3N4LIU5_9PEZI</name>
<feature type="transmembrane region" description="Helical" evidence="3">
    <location>
        <begin position="12"/>
        <end position="36"/>
    </location>
</feature>
<dbReference type="GO" id="GO:0003676">
    <property type="term" value="F:nucleic acid binding"/>
    <property type="evidence" value="ECO:0007669"/>
    <property type="project" value="InterPro"/>
</dbReference>
<keyword evidence="1" id="KW-0863">Zinc-finger</keyword>
<dbReference type="Pfam" id="PF00098">
    <property type="entry name" value="zf-CCHC"/>
    <property type="match status" value="1"/>
</dbReference>
<feature type="domain" description="CCHC-type" evidence="4">
    <location>
        <begin position="497"/>
        <end position="512"/>
    </location>
</feature>
<proteinExistence type="predicted"/>
<evidence type="ECO:0000256" key="3">
    <source>
        <dbReference type="SAM" id="Phobius"/>
    </source>
</evidence>
<keyword evidence="3" id="KW-0472">Membrane</keyword>
<organism evidence="5 6">
    <name type="scientific">Terfezia boudieri ATCC MYA-4762</name>
    <dbReference type="NCBI Taxonomy" id="1051890"/>
    <lineage>
        <taxon>Eukaryota</taxon>
        <taxon>Fungi</taxon>
        <taxon>Dikarya</taxon>
        <taxon>Ascomycota</taxon>
        <taxon>Pezizomycotina</taxon>
        <taxon>Pezizomycetes</taxon>
        <taxon>Pezizales</taxon>
        <taxon>Pezizaceae</taxon>
        <taxon>Terfezia</taxon>
    </lineage>
</organism>
<evidence type="ECO:0000256" key="1">
    <source>
        <dbReference type="PROSITE-ProRule" id="PRU00047"/>
    </source>
</evidence>